<dbReference type="Proteomes" id="UP000637980">
    <property type="component" value="Unassembled WGS sequence"/>
</dbReference>
<evidence type="ECO:0000313" key="1">
    <source>
        <dbReference type="EMBL" id="GHB50112.1"/>
    </source>
</evidence>
<protein>
    <submittedName>
        <fullName evidence="1">Uncharacterized protein</fullName>
    </submittedName>
</protein>
<keyword evidence="2" id="KW-1185">Reference proteome</keyword>
<name>A0ABQ3ETI3_9HYPH</name>
<dbReference type="EMBL" id="BMXE01000013">
    <property type="protein sequence ID" value="GHB50112.1"/>
    <property type="molecule type" value="Genomic_DNA"/>
</dbReference>
<comment type="caution">
    <text evidence="1">The sequence shown here is derived from an EMBL/GenBank/DDBJ whole genome shotgun (WGS) entry which is preliminary data.</text>
</comment>
<accession>A0ABQ3ETI3</accession>
<evidence type="ECO:0000313" key="2">
    <source>
        <dbReference type="Proteomes" id="UP000637980"/>
    </source>
</evidence>
<sequence>MRLPEGIEYPKNTYGYDDALKEVAEEMAWEASGAIASALEGPLPVTVAMSLCRLARDTSQNVGVDEMVANPLFAAHGLEADEMNWITYGTCSPVTQRFLKKKKHKANAKSAANQAGKYVKIINPAKLLTGVNATYSSSRHIHSLRALLSKYRSYRDMSEMITMVLDNKKLSCGHAISTAISSGVPFSGTPVTMAKSISKTSYKAMNGQKVVYFSIWLHFKAWREMRVASFFGGTSGPQGPASELFFEIFTRRGFTSLFGKHDVMGLLNEPCGWMALQKKMTHLE</sequence>
<proteinExistence type="predicted"/>
<dbReference type="RefSeq" id="WP_189438978.1">
    <property type="nucleotide sequence ID" value="NZ_BMXE01000013.1"/>
</dbReference>
<organism evidence="1 2">
    <name type="scientific">Pseudovibrio japonicus</name>
    <dbReference type="NCBI Taxonomy" id="366534"/>
    <lineage>
        <taxon>Bacteria</taxon>
        <taxon>Pseudomonadati</taxon>
        <taxon>Pseudomonadota</taxon>
        <taxon>Alphaproteobacteria</taxon>
        <taxon>Hyphomicrobiales</taxon>
        <taxon>Stappiaceae</taxon>
        <taxon>Pseudovibrio</taxon>
    </lineage>
</organism>
<gene>
    <name evidence="1" type="ORF">GCM10007094_44220</name>
</gene>
<reference evidence="2" key="1">
    <citation type="journal article" date="2019" name="Int. J. Syst. Evol. Microbiol.">
        <title>The Global Catalogue of Microorganisms (GCM) 10K type strain sequencing project: providing services to taxonomists for standard genome sequencing and annotation.</title>
        <authorList>
            <consortium name="The Broad Institute Genomics Platform"/>
            <consortium name="The Broad Institute Genome Sequencing Center for Infectious Disease"/>
            <person name="Wu L."/>
            <person name="Ma J."/>
        </authorList>
    </citation>
    <scope>NUCLEOTIDE SEQUENCE [LARGE SCALE GENOMIC DNA]</scope>
    <source>
        <strain evidence="2">KCTC 12861</strain>
    </source>
</reference>